<dbReference type="InterPro" id="IPR019587">
    <property type="entry name" value="Polyketide_cyclase/dehydratase"/>
</dbReference>
<reference evidence="1 2" key="1">
    <citation type="submission" date="2020-06" db="EMBL/GenBank/DDBJ databases">
        <title>Actinomadura xiongansis sp. nov., isolated from soil of Baiyangdian.</title>
        <authorList>
            <person name="Zhang X."/>
        </authorList>
    </citation>
    <scope>NUCLEOTIDE SEQUENCE [LARGE SCALE GENOMIC DNA]</scope>
    <source>
        <strain evidence="1 2">HBUM206468</strain>
    </source>
</reference>
<proteinExistence type="predicted"/>
<dbReference type="Proteomes" id="UP000805614">
    <property type="component" value="Unassembled WGS sequence"/>
</dbReference>
<protein>
    <submittedName>
        <fullName evidence="1">SRPBCC family protein</fullName>
    </submittedName>
</protein>
<accession>A0ABR7LQF1</accession>
<evidence type="ECO:0000313" key="2">
    <source>
        <dbReference type="Proteomes" id="UP000805614"/>
    </source>
</evidence>
<dbReference type="InterPro" id="IPR023393">
    <property type="entry name" value="START-like_dom_sf"/>
</dbReference>
<evidence type="ECO:0000313" key="1">
    <source>
        <dbReference type="EMBL" id="MBC6467004.1"/>
    </source>
</evidence>
<sequence>MAASAERTFEVLTDWDRHGEWMPFTTARGGHEVGATLEGRTGAGPIGFLDTMIITEWRDGRRVAVRHTGRLVRGEAWFETTPLPEGGCVVVWAEHLDLPLGPLGRVGWVVIGPIARAFMRLGLRRLGRLAA</sequence>
<keyword evidence="2" id="KW-1185">Reference proteome</keyword>
<name>A0ABR7LQF1_9ACTN</name>
<organism evidence="1 2">
    <name type="scientific">Actinomadura alba</name>
    <dbReference type="NCBI Taxonomy" id="406431"/>
    <lineage>
        <taxon>Bacteria</taxon>
        <taxon>Bacillati</taxon>
        <taxon>Actinomycetota</taxon>
        <taxon>Actinomycetes</taxon>
        <taxon>Streptosporangiales</taxon>
        <taxon>Thermomonosporaceae</taxon>
        <taxon>Actinomadura</taxon>
    </lineage>
</organism>
<dbReference type="EMBL" id="JABVEC010000011">
    <property type="protein sequence ID" value="MBC6467004.1"/>
    <property type="molecule type" value="Genomic_DNA"/>
</dbReference>
<dbReference type="Gene3D" id="3.30.530.20">
    <property type="match status" value="1"/>
</dbReference>
<gene>
    <name evidence="1" type="ORF">HKK74_16055</name>
</gene>
<comment type="caution">
    <text evidence="1">The sequence shown here is derived from an EMBL/GenBank/DDBJ whole genome shotgun (WGS) entry which is preliminary data.</text>
</comment>
<dbReference type="SUPFAM" id="SSF55961">
    <property type="entry name" value="Bet v1-like"/>
    <property type="match status" value="1"/>
</dbReference>
<dbReference type="Pfam" id="PF10604">
    <property type="entry name" value="Polyketide_cyc2"/>
    <property type="match status" value="1"/>
</dbReference>